<dbReference type="GO" id="GO:0000271">
    <property type="term" value="P:polysaccharide biosynthetic process"/>
    <property type="evidence" value="ECO:0007669"/>
    <property type="project" value="TreeGrafter"/>
</dbReference>
<organism evidence="2">
    <name type="scientific">marine sediment metagenome</name>
    <dbReference type="NCBI Taxonomy" id="412755"/>
    <lineage>
        <taxon>unclassified sequences</taxon>
        <taxon>metagenomes</taxon>
        <taxon>ecological metagenomes</taxon>
    </lineage>
</organism>
<dbReference type="EMBL" id="BARV01038306">
    <property type="protein sequence ID" value="GAI47107.1"/>
    <property type="molecule type" value="Genomic_DNA"/>
</dbReference>
<keyword evidence="1" id="KW-0663">Pyridoxal phosphate</keyword>
<evidence type="ECO:0000256" key="1">
    <source>
        <dbReference type="ARBA" id="ARBA00022898"/>
    </source>
</evidence>
<proteinExistence type="predicted"/>
<gene>
    <name evidence="2" type="ORF">S06H3_59050</name>
</gene>
<dbReference type="GO" id="GO:0008483">
    <property type="term" value="F:transaminase activity"/>
    <property type="evidence" value="ECO:0007669"/>
    <property type="project" value="TreeGrafter"/>
</dbReference>
<dbReference type="SUPFAM" id="SSF53383">
    <property type="entry name" value="PLP-dependent transferases"/>
    <property type="match status" value="1"/>
</dbReference>
<evidence type="ECO:0008006" key="3">
    <source>
        <dbReference type="Google" id="ProtNLM"/>
    </source>
</evidence>
<reference evidence="2" key="1">
    <citation type="journal article" date="2014" name="Front. Microbiol.">
        <title>High frequency of phylogenetically diverse reductive dehalogenase-homologous genes in deep subseafloor sedimentary metagenomes.</title>
        <authorList>
            <person name="Kawai M."/>
            <person name="Futagami T."/>
            <person name="Toyoda A."/>
            <person name="Takaki Y."/>
            <person name="Nishi S."/>
            <person name="Hori S."/>
            <person name="Arai W."/>
            <person name="Tsubouchi T."/>
            <person name="Morono Y."/>
            <person name="Uchiyama I."/>
            <person name="Ito T."/>
            <person name="Fujiyama A."/>
            <person name="Inagaki F."/>
            <person name="Takami H."/>
        </authorList>
    </citation>
    <scope>NUCLEOTIDE SEQUENCE</scope>
    <source>
        <strain evidence="2">Expedition CK06-06</strain>
    </source>
</reference>
<dbReference type="InterPro" id="IPR015424">
    <property type="entry name" value="PyrdxlP-dep_Trfase"/>
</dbReference>
<evidence type="ECO:0000313" key="2">
    <source>
        <dbReference type="EMBL" id="GAI47107.1"/>
    </source>
</evidence>
<dbReference type="GO" id="GO:0030170">
    <property type="term" value="F:pyridoxal phosphate binding"/>
    <property type="evidence" value="ECO:0007669"/>
    <property type="project" value="TreeGrafter"/>
</dbReference>
<dbReference type="AlphaFoldDB" id="X1NSU8"/>
<protein>
    <recommendedName>
        <fullName evidence="3">DegT/DnrJ/EryC1/StrS aminotransferase family protein</fullName>
    </recommendedName>
</protein>
<dbReference type="Gene3D" id="3.90.1150.10">
    <property type="entry name" value="Aspartate Aminotransferase, domain 1"/>
    <property type="match status" value="1"/>
</dbReference>
<name>X1NSU8_9ZZZZ</name>
<dbReference type="PANTHER" id="PTHR30244:SF36">
    <property type="entry name" value="3-OXO-GLUCOSE-6-PHOSPHATE:GLUTAMATE AMINOTRANSFERASE"/>
    <property type="match status" value="1"/>
</dbReference>
<comment type="caution">
    <text evidence="2">The sequence shown here is derived from an EMBL/GenBank/DDBJ whole genome shotgun (WGS) entry which is preliminary data.</text>
</comment>
<feature type="non-terminal residue" evidence="2">
    <location>
        <position position="1"/>
    </location>
</feature>
<dbReference type="PANTHER" id="PTHR30244">
    <property type="entry name" value="TRANSAMINASE"/>
    <property type="match status" value="1"/>
</dbReference>
<dbReference type="InterPro" id="IPR000653">
    <property type="entry name" value="DegT/StrS_aminotransferase"/>
</dbReference>
<accession>X1NSU8</accession>
<sequence>LPITHNPLPITPVYHQYTIRTKKRDRLQSYLKEKEIQTMVYYPISLHKQKLFEERTKIFGSLKNAELAAKEVLSLPIDPLQIGEETTYVVNMVKTFF</sequence>
<dbReference type="InterPro" id="IPR015422">
    <property type="entry name" value="PyrdxlP-dep_Trfase_small"/>
</dbReference>
<dbReference type="Pfam" id="PF01041">
    <property type="entry name" value="DegT_DnrJ_EryC1"/>
    <property type="match status" value="1"/>
</dbReference>